<evidence type="ECO:0000313" key="3">
    <source>
        <dbReference type="Proteomes" id="UP000837857"/>
    </source>
</evidence>
<gene>
    <name evidence="2" type="ORF">IPOD504_LOCUS4227</name>
</gene>
<reference evidence="2" key="1">
    <citation type="submission" date="2022-03" db="EMBL/GenBank/DDBJ databases">
        <authorList>
            <person name="Martin H S."/>
        </authorList>
    </citation>
    <scope>NUCLEOTIDE SEQUENCE</scope>
</reference>
<feature type="compositionally biased region" description="Basic and acidic residues" evidence="1">
    <location>
        <begin position="26"/>
        <end position="49"/>
    </location>
</feature>
<evidence type="ECO:0000313" key="2">
    <source>
        <dbReference type="EMBL" id="CAH2043280.1"/>
    </source>
</evidence>
<evidence type="ECO:0000256" key="1">
    <source>
        <dbReference type="SAM" id="MobiDB-lite"/>
    </source>
</evidence>
<protein>
    <submittedName>
        <fullName evidence="2">Uncharacterized protein</fullName>
    </submittedName>
</protein>
<sequence>MEKKHGGFPRNETSAHFRQRKWNNRAHGDSSKVRGRDLRNVTHGHDVTGLGRRDTARACRVTEVAASGRRAVPRERVRRAAAEVALAATPARRARALPPPLYPSPIDCRPDQAGAARARSGAIGDDVTADARAATAGPATAQQRAHCVKTPLRSGGPLLRSNCRAIVVWNCASLFDPMPLLTYERCTHTDCPWILIEPDRDGFPAITFAYLCGTR</sequence>
<feature type="non-terminal residue" evidence="2">
    <location>
        <position position="215"/>
    </location>
</feature>
<accession>A0ABN8I2A6</accession>
<keyword evidence="3" id="KW-1185">Reference proteome</keyword>
<dbReference type="Proteomes" id="UP000837857">
    <property type="component" value="Chromosome 15"/>
</dbReference>
<name>A0ABN8I2A6_9NEOP</name>
<organism evidence="2 3">
    <name type="scientific">Iphiclides podalirius</name>
    <name type="common">scarce swallowtail</name>
    <dbReference type="NCBI Taxonomy" id="110791"/>
    <lineage>
        <taxon>Eukaryota</taxon>
        <taxon>Metazoa</taxon>
        <taxon>Ecdysozoa</taxon>
        <taxon>Arthropoda</taxon>
        <taxon>Hexapoda</taxon>
        <taxon>Insecta</taxon>
        <taxon>Pterygota</taxon>
        <taxon>Neoptera</taxon>
        <taxon>Endopterygota</taxon>
        <taxon>Lepidoptera</taxon>
        <taxon>Glossata</taxon>
        <taxon>Ditrysia</taxon>
        <taxon>Papilionoidea</taxon>
        <taxon>Papilionidae</taxon>
        <taxon>Papilioninae</taxon>
        <taxon>Iphiclides</taxon>
    </lineage>
</organism>
<feature type="region of interest" description="Disordered" evidence="1">
    <location>
        <begin position="1"/>
        <end position="49"/>
    </location>
</feature>
<dbReference type="EMBL" id="OW152827">
    <property type="protein sequence ID" value="CAH2043280.1"/>
    <property type="molecule type" value="Genomic_DNA"/>
</dbReference>
<proteinExistence type="predicted"/>